<evidence type="ECO:0000313" key="2">
    <source>
        <dbReference type="EMBL" id="KAF4228316.1"/>
    </source>
</evidence>
<dbReference type="OrthoDB" id="4494076at2759"/>
<gene>
    <name evidence="2" type="ORF">CNMCM6805_002228</name>
</gene>
<evidence type="ECO:0000313" key="3">
    <source>
        <dbReference type="Proteomes" id="UP000653565"/>
    </source>
</evidence>
<organism evidence="2 3">
    <name type="scientific">Aspergillus fumigatiaffinis</name>
    <dbReference type="NCBI Taxonomy" id="340414"/>
    <lineage>
        <taxon>Eukaryota</taxon>
        <taxon>Fungi</taxon>
        <taxon>Dikarya</taxon>
        <taxon>Ascomycota</taxon>
        <taxon>Pezizomycotina</taxon>
        <taxon>Eurotiomycetes</taxon>
        <taxon>Eurotiomycetidae</taxon>
        <taxon>Eurotiales</taxon>
        <taxon>Aspergillaceae</taxon>
        <taxon>Aspergillus</taxon>
        <taxon>Aspergillus subgen. Fumigati</taxon>
    </lineage>
</organism>
<dbReference type="EMBL" id="JAAAPX010000155">
    <property type="protein sequence ID" value="KAF4228316.1"/>
    <property type="molecule type" value="Genomic_DNA"/>
</dbReference>
<dbReference type="Proteomes" id="UP000653565">
    <property type="component" value="Unassembled WGS sequence"/>
</dbReference>
<protein>
    <submittedName>
        <fullName evidence="2">Uncharacterized protein</fullName>
    </submittedName>
</protein>
<sequence>MGIRNREYLARHHRVQDLYHKLKATEDEYLDSERAEALGIVYSTTDLSAPTSFFSPNSRTESIVTEASIDEDAFHRRRPQDEELVAIFGKTRELRESLYNTGRFEALIEAYLDYADSQEKKCGSSSHNIMNGGPERGQLGSIYRGPKLSSVMTATGFMGSCHRVLVMESSNNVKQNGNITVSELELLVSWMYGSMSARTYALCRDGVRASEYHMIFPVLALSFLMPTHARVIQCYFDEGKLNVQSTPLYNFDVDRAEYSKLMDDFLKWIEPIPTGNTTLAERFRRPPVATAQGDESITQKSPTTGPSFGPPSLGLTVRSGNTMGQRSSKPTSQQVTRSAPAARGLPSDENAPPARVRR</sequence>
<comment type="caution">
    <text evidence="2">The sequence shown here is derived from an EMBL/GenBank/DDBJ whole genome shotgun (WGS) entry which is preliminary data.</text>
</comment>
<feature type="compositionally biased region" description="Low complexity" evidence="1">
    <location>
        <begin position="301"/>
        <end position="316"/>
    </location>
</feature>
<keyword evidence="3" id="KW-1185">Reference proteome</keyword>
<dbReference type="AlphaFoldDB" id="A0A8H4M4U4"/>
<reference evidence="2" key="2">
    <citation type="submission" date="2020-04" db="EMBL/GenBank/DDBJ databases">
        <authorList>
            <person name="Santos R.A.C."/>
            <person name="Steenwyk J.L."/>
            <person name="Rivero-Menendez O."/>
            <person name="Mead M.E."/>
            <person name="Silva L.P."/>
            <person name="Bastos R.W."/>
            <person name="Alastruey-Izquierdo A."/>
            <person name="Goldman G.H."/>
            <person name="Rokas A."/>
        </authorList>
    </citation>
    <scope>NUCLEOTIDE SEQUENCE</scope>
    <source>
        <strain evidence="2">CNM-CM6805</strain>
    </source>
</reference>
<evidence type="ECO:0000256" key="1">
    <source>
        <dbReference type="SAM" id="MobiDB-lite"/>
    </source>
</evidence>
<proteinExistence type="predicted"/>
<name>A0A8H4M4U4_9EURO</name>
<reference evidence="2" key="1">
    <citation type="journal article" date="2020" name="bioRxiv">
        <title>Genomic and phenotypic heterogeneity of clinical isolates of the human pathogens Aspergillus fumigatus, Aspergillus lentulus and Aspergillus fumigatiaffinis.</title>
        <authorList>
            <person name="dos Santos R.A.C."/>
            <person name="Steenwyk J.L."/>
            <person name="Rivero-Menendez O."/>
            <person name="Mead M.E."/>
            <person name="Silva L.P."/>
            <person name="Bastos R.W."/>
            <person name="Alastruey-Izquierdo A."/>
            <person name="Goldman G.H."/>
            <person name="Rokas A."/>
        </authorList>
    </citation>
    <scope>NUCLEOTIDE SEQUENCE</scope>
    <source>
        <strain evidence="2">CNM-CM6805</strain>
    </source>
</reference>
<accession>A0A8H4M4U4</accession>
<feature type="compositionally biased region" description="Polar residues" evidence="1">
    <location>
        <begin position="318"/>
        <end position="337"/>
    </location>
</feature>
<feature type="region of interest" description="Disordered" evidence="1">
    <location>
        <begin position="279"/>
        <end position="358"/>
    </location>
</feature>